<dbReference type="AlphaFoldDB" id="A0A398CLX4"/>
<evidence type="ECO:0000313" key="3">
    <source>
        <dbReference type="EMBL" id="RIE02219.1"/>
    </source>
</evidence>
<keyword evidence="2" id="KW-1133">Transmembrane helix</keyword>
<evidence type="ECO:0008006" key="5">
    <source>
        <dbReference type="Google" id="ProtNLM"/>
    </source>
</evidence>
<evidence type="ECO:0000256" key="1">
    <source>
        <dbReference type="SAM" id="MobiDB-lite"/>
    </source>
</evidence>
<dbReference type="Proteomes" id="UP000266340">
    <property type="component" value="Unassembled WGS sequence"/>
</dbReference>
<proteinExistence type="predicted"/>
<dbReference type="EMBL" id="QXJM01000039">
    <property type="protein sequence ID" value="RIE02219.1"/>
    <property type="molecule type" value="Genomic_DNA"/>
</dbReference>
<evidence type="ECO:0000313" key="4">
    <source>
        <dbReference type="Proteomes" id="UP000266340"/>
    </source>
</evidence>
<accession>A0A398CLX4</accession>
<comment type="caution">
    <text evidence="3">The sequence shown here is derived from an EMBL/GenBank/DDBJ whole genome shotgun (WGS) entry which is preliminary data.</text>
</comment>
<dbReference type="RefSeq" id="WP_119150258.1">
    <property type="nucleotide sequence ID" value="NZ_JBHSOV010000001.1"/>
</dbReference>
<reference evidence="3 4" key="1">
    <citation type="submission" date="2018-09" db="EMBL/GenBank/DDBJ databases">
        <title>Cohnella cavernae sp. nov., isolated from a karst cave.</title>
        <authorList>
            <person name="Zhu H."/>
        </authorList>
    </citation>
    <scope>NUCLEOTIDE SEQUENCE [LARGE SCALE GENOMIC DNA]</scope>
    <source>
        <strain evidence="3 4">K2E09-144</strain>
    </source>
</reference>
<keyword evidence="4" id="KW-1185">Reference proteome</keyword>
<dbReference type="OrthoDB" id="2624838at2"/>
<keyword evidence="2" id="KW-0472">Membrane</keyword>
<feature type="transmembrane region" description="Helical" evidence="2">
    <location>
        <begin position="18"/>
        <end position="39"/>
    </location>
</feature>
<evidence type="ECO:0000256" key="2">
    <source>
        <dbReference type="SAM" id="Phobius"/>
    </source>
</evidence>
<name>A0A398CLX4_9BACL</name>
<sequence length="116" mass="12550">MQLPFEGTGFRLVSAVSVWGYSIAIGSILLLLGGMIAVIRASSDDSGKFSELRQMVEAMFGTPAHLRPGSDDETESSRQTAAGKSYEPFEDRCPACQITVTHEHQNCPSCGLRLLD</sequence>
<feature type="region of interest" description="Disordered" evidence="1">
    <location>
        <begin position="63"/>
        <end position="87"/>
    </location>
</feature>
<organism evidence="3 4">
    <name type="scientific">Cohnella faecalis</name>
    <dbReference type="NCBI Taxonomy" id="2315694"/>
    <lineage>
        <taxon>Bacteria</taxon>
        <taxon>Bacillati</taxon>
        <taxon>Bacillota</taxon>
        <taxon>Bacilli</taxon>
        <taxon>Bacillales</taxon>
        <taxon>Paenibacillaceae</taxon>
        <taxon>Cohnella</taxon>
    </lineage>
</organism>
<protein>
    <recommendedName>
        <fullName evidence="5">Zinc ribbon domain-containing protein</fullName>
    </recommendedName>
</protein>
<gene>
    <name evidence="3" type="ORF">D3H35_15895</name>
</gene>
<keyword evidence="2" id="KW-0812">Transmembrane</keyword>